<keyword evidence="2" id="KW-1185">Reference proteome</keyword>
<gene>
    <name evidence="1" type="ORF">NM208_g16381</name>
</gene>
<proteinExistence type="predicted"/>
<name>A0ACC1RC86_9HYPO</name>
<protein>
    <submittedName>
        <fullName evidence="1">Uncharacterized protein</fullName>
    </submittedName>
</protein>
<evidence type="ECO:0000313" key="2">
    <source>
        <dbReference type="Proteomes" id="UP001148629"/>
    </source>
</evidence>
<organism evidence="1 2">
    <name type="scientific">Fusarium decemcellulare</name>
    <dbReference type="NCBI Taxonomy" id="57161"/>
    <lineage>
        <taxon>Eukaryota</taxon>
        <taxon>Fungi</taxon>
        <taxon>Dikarya</taxon>
        <taxon>Ascomycota</taxon>
        <taxon>Pezizomycotina</taxon>
        <taxon>Sordariomycetes</taxon>
        <taxon>Hypocreomycetidae</taxon>
        <taxon>Hypocreales</taxon>
        <taxon>Nectriaceae</taxon>
        <taxon>Fusarium</taxon>
        <taxon>Fusarium decemcellulare species complex</taxon>
    </lineage>
</organism>
<accession>A0ACC1RC86</accession>
<sequence length="199" mass="22075">MSLNCSPSSSEHWNVLAGQESSRLKIWDAAGMYVAAAGAATMSWAEVEPATRPNHSQLRLRHSMVAVGVEDEASADWLAGERQTGRRRWAGWAESFSDVLQVVQACERWVGWQKNAQSGSSLLFFLCFVFSSERATGLPVGDLGQCRWGRLRMLVPSCHGRAWLCRPTDTADHLYSLQQHTARAWEPGLEKAWDDVIGG</sequence>
<dbReference type="Proteomes" id="UP001148629">
    <property type="component" value="Unassembled WGS sequence"/>
</dbReference>
<evidence type="ECO:0000313" key="1">
    <source>
        <dbReference type="EMBL" id="KAJ3504129.1"/>
    </source>
</evidence>
<comment type="caution">
    <text evidence="1">The sequence shown here is derived from an EMBL/GenBank/DDBJ whole genome shotgun (WGS) entry which is preliminary data.</text>
</comment>
<reference evidence="1" key="1">
    <citation type="submission" date="2022-08" db="EMBL/GenBank/DDBJ databases">
        <title>Genome Sequence of Fusarium decemcellulare.</title>
        <authorList>
            <person name="Buettner E."/>
        </authorList>
    </citation>
    <scope>NUCLEOTIDE SEQUENCE</scope>
    <source>
        <strain evidence="1">Babe19</strain>
    </source>
</reference>
<dbReference type="EMBL" id="JANRMS010005037">
    <property type="protein sequence ID" value="KAJ3504129.1"/>
    <property type="molecule type" value="Genomic_DNA"/>
</dbReference>